<evidence type="ECO:0000256" key="5">
    <source>
        <dbReference type="ARBA" id="ARBA00022989"/>
    </source>
</evidence>
<keyword evidence="4 7" id="KW-0812">Transmembrane</keyword>
<dbReference type="GO" id="GO:0016682">
    <property type="term" value="F:oxidoreductase activity, acting on diphenols and related substances as donors, oxygen as acceptor"/>
    <property type="evidence" value="ECO:0007669"/>
    <property type="project" value="TreeGrafter"/>
</dbReference>
<evidence type="ECO:0000256" key="1">
    <source>
        <dbReference type="ARBA" id="ARBA00004651"/>
    </source>
</evidence>
<accession>A0A0K6IM02</accession>
<evidence type="ECO:0000256" key="4">
    <source>
        <dbReference type="ARBA" id="ARBA00022692"/>
    </source>
</evidence>
<feature type="transmembrane region" description="Helical" evidence="7">
    <location>
        <begin position="55"/>
        <end position="76"/>
    </location>
</feature>
<protein>
    <submittedName>
        <fullName evidence="8">Cytochrome bd-type quinol oxidase, subunit 2</fullName>
    </submittedName>
</protein>
<dbReference type="Proteomes" id="UP000182769">
    <property type="component" value="Unassembled WGS sequence"/>
</dbReference>
<evidence type="ECO:0000256" key="6">
    <source>
        <dbReference type="ARBA" id="ARBA00023136"/>
    </source>
</evidence>
<sequence length="346" mass="38697">MGLDLVTVWSIVLALGLALYVLLDGMYLGIEMLLLSARKSSEREEMIGSLKPFNIGNAVWLMLCVAGFIVTFPLAGSVFLQAFWLPCLLMLFGFLLRIIATKCLSKAPSGHQGPWGFCLGFGSVLATFCQGALIGAFMQGVLVEDSRFVGSVWDWLSWFSALTGITLILTYLVLGATGLLMPPALNKDMKQKMRHYSHHLLVWFGYAIVAVQLITPFLTDALRERWLGLPNFFYMGFVPMLGLMAYVWVYYVIRFSTWKVWPFSVFLIFLGTVYFTLIISLWPMVLPAELTIHNAAASESTLRLALWGSAIALPALMVYLYRSYCVFYKKGSEDNSGRAFKSQALS</sequence>
<dbReference type="GO" id="GO:0070069">
    <property type="term" value="C:cytochrome complex"/>
    <property type="evidence" value="ECO:0007669"/>
    <property type="project" value="TreeGrafter"/>
</dbReference>
<reference evidence="9" key="1">
    <citation type="submission" date="2015-08" db="EMBL/GenBank/DDBJ databases">
        <authorList>
            <person name="Varghese N."/>
        </authorList>
    </citation>
    <scope>NUCLEOTIDE SEQUENCE [LARGE SCALE GENOMIC DNA]</scope>
    <source>
        <strain evidence="9">JCM 18476</strain>
    </source>
</reference>
<evidence type="ECO:0000313" key="8">
    <source>
        <dbReference type="EMBL" id="CUB04116.1"/>
    </source>
</evidence>
<evidence type="ECO:0000256" key="2">
    <source>
        <dbReference type="ARBA" id="ARBA00007543"/>
    </source>
</evidence>
<dbReference type="PANTHER" id="PTHR43141:SF4">
    <property type="entry name" value="CYTOCHROME BD2 SUBUNIT II"/>
    <property type="match status" value="1"/>
</dbReference>
<comment type="similarity">
    <text evidence="2">Belongs to the cytochrome ubiquinol oxidase subunit 2 family.</text>
</comment>
<name>A0A0K6IM02_9GAMM</name>
<feature type="transmembrane region" description="Helical" evidence="7">
    <location>
        <begin position="304"/>
        <end position="321"/>
    </location>
</feature>
<keyword evidence="3" id="KW-1003">Cell membrane</keyword>
<organism evidence="8 9">
    <name type="scientific">Marinomonas fungiae</name>
    <dbReference type="NCBI Taxonomy" id="1137284"/>
    <lineage>
        <taxon>Bacteria</taxon>
        <taxon>Pseudomonadati</taxon>
        <taxon>Pseudomonadota</taxon>
        <taxon>Gammaproteobacteria</taxon>
        <taxon>Oceanospirillales</taxon>
        <taxon>Oceanospirillaceae</taxon>
        <taxon>Marinomonas</taxon>
    </lineage>
</organism>
<dbReference type="OrthoDB" id="9776710at2"/>
<keyword evidence="9" id="KW-1185">Reference proteome</keyword>
<dbReference type="GO" id="GO:0009055">
    <property type="term" value="F:electron transfer activity"/>
    <property type="evidence" value="ECO:0007669"/>
    <property type="project" value="TreeGrafter"/>
</dbReference>
<keyword evidence="5 7" id="KW-1133">Transmembrane helix</keyword>
<feature type="transmembrane region" description="Helical" evidence="7">
    <location>
        <begin position="158"/>
        <end position="180"/>
    </location>
</feature>
<dbReference type="Pfam" id="PF02322">
    <property type="entry name" value="Cyt_bd_oxida_II"/>
    <property type="match status" value="1"/>
</dbReference>
<comment type="subcellular location">
    <subcellularLocation>
        <location evidence="1">Cell membrane</location>
        <topology evidence="1">Multi-pass membrane protein</topology>
    </subcellularLocation>
</comment>
<gene>
    <name evidence="8" type="ORF">Ga0061065_105210</name>
</gene>
<keyword evidence="6 7" id="KW-0472">Membrane</keyword>
<evidence type="ECO:0000313" key="9">
    <source>
        <dbReference type="Proteomes" id="UP000182769"/>
    </source>
</evidence>
<proteinExistence type="inferred from homology"/>
<dbReference type="InterPro" id="IPR003317">
    <property type="entry name" value="Cyt-d_oxidase_su2"/>
</dbReference>
<feature type="transmembrane region" description="Helical" evidence="7">
    <location>
        <begin position="6"/>
        <end position="34"/>
    </location>
</feature>
<feature type="transmembrane region" description="Helical" evidence="7">
    <location>
        <begin position="260"/>
        <end position="284"/>
    </location>
</feature>
<feature type="transmembrane region" description="Helical" evidence="7">
    <location>
        <begin position="82"/>
        <end position="104"/>
    </location>
</feature>
<evidence type="ECO:0000256" key="7">
    <source>
        <dbReference type="SAM" id="Phobius"/>
    </source>
</evidence>
<feature type="transmembrane region" description="Helical" evidence="7">
    <location>
        <begin position="200"/>
        <end position="219"/>
    </location>
</feature>
<feature type="transmembrane region" description="Helical" evidence="7">
    <location>
        <begin position="116"/>
        <end position="138"/>
    </location>
</feature>
<feature type="transmembrane region" description="Helical" evidence="7">
    <location>
        <begin position="231"/>
        <end position="253"/>
    </location>
</feature>
<evidence type="ECO:0000256" key="3">
    <source>
        <dbReference type="ARBA" id="ARBA00022475"/>
    </source>
</evidence>
<dbReference type="GO" id="GO:0019646">
    <property type="term" value="P:aerobic electron transport chain"/>
    <property type="evidence" value="ECO:0007669"/>
    <property type="project" value="TreeGrafter"/>
</dbReference>
<dbReference type="RefSeq" id="WP_055463065.1">
    <property type="nucleotide sequence ID" value="NZ_CYHG01000005.1"/>
</dbReference>
<dbReference type="EMBL" id="CYHG01000005">
    <property type="protein sequence ID" value="CUB04116.1"/>
    <property type="molecule type" value="Genomic_DNA"/>
</dbReference>
<dbReference type="AlphaFoldDB" id="A0A0K6IM02"/>
<dbReference type="PANTHER" id="PTHR43141">
    <property type="entry name" value="CYTOCHROME BD2 SUBUNIT II"/>
    <property type="match status" value="1"/>
</dbReference>
<dbReference type="GO" id="GO:0005886">
    <property type="term" value="C:plasma membrane"/>
    <property type="evidence" value="ECO:0007669"/>
    <property type="project" value="UniProtKB-SubCell"/>
</dbReference>
<dbReference type="STRING" id="1137284.GCA_001418205_01978"/>